<feature type="compositionally biased region" description="Low complexity" evidence="1">
    <location>
        <begin position="1"/>
        <end position="20"/>
    </location>
</feature>
<gene>
    <name evidence="2" type="ORF">G3M58_57765</name>
</gene>
<sequence>MLTNAPSVAPVPTASAPVPTDSAPVSQLAVADALMSLLRDTTTEPRPDIQLEALTLAVSADLPVL</sequence>
<accession>A0A6G3XE94</accession>
<dbReference type="AlphaFoldDB" id="A0A6G3XE94"/>
<organism evidence="2">
    <name type="scientific">Streptomyces sp. SID7499</name>
    <dbReference type="NCBI Taxonomy" id="2706086"/>
    <lineage>
        <taxon>Bacteria</taxon>
        <taxon>Bacillati</taxon>
        <taxon>Actinomycetota</taxon>
        <taxon>Actinomycetes</taxon>
        <taxon>Kitasatosporales</taxon>
        <taxon>Streptomycetaceae</taxon>
        <taxon>Streptomyces</taxon>
    </lineage>
</organism>
<dbReference type="EMBL" id="JAAGMN010005988">
    <property type="protein sequence ID" value="NEE16106.1"/>
    <property type="molecule type" value="Genomic_DNA"/>
</dbReference>
<comment type="caution">
    <text evidence="2">The sequence shown here is derived from an EMBL/GenBank/DDBJ whole genome shotgun (WGS) entry which is preliminary data.</text>
</comment>
<evidence type="ECO:0000313" key="2">
    <source>
        <dbReference type="EMBL" id="NEE16106.1"/>
    </source>
</evidence>
<feature type="region of interest" description="Disordered" evidence="1">
    <location>
        <begin position="1"/>
        <end position="23"/>
    </location>
</feature>
<reference evidence="2" key="1">
    <citation type="submission" date="2020-01" db="EMBL/GenBank/DDBJ databases">
        <title>Insect and environment-associated Actinomycetes.</title>
        <authorList>
            <person name="Currrie C."/>
            <person name="Chevrette M."/>
            <person name="Carlson C."/>
            <person name="Stubbendieck R."/>
            <person name="Wendt-Pienkowski E."/>
        </authorList>
    </citation>
    <scope>NUCLEOTIDE SEQUENCE</scope>
    <source>
        <strain evidence="2">SID7499</strain>
    </source>
</reference>
<proteinExistence type="predicted"/>
<feature type="non-terminal residue" evidence="2">
    <location>
        <position position="65"/>
    </location>
</feature>
<evidence type="ECO:0000256" key="1">
    <source>
        <dbReference type="SAM" id="MobiDB-lite"/>
    </source>
</evidence>
<protein>
    <submittedName>
        <fullName evidence="2">AAA family ATPase</fullName>
    </submittedName>
</protein>
<name>A0A6G3XE94_9ACTN</name>